<name>H1L061_9EURY</name>
<dbReference type="InterPro" id="IPR017924">
    <property type="entry name" value="RNA-binding_YhbY"/>
</dbReference>
<comment type="caution">
    <text evidence="4">The sequence shown here is derived from an EMBL/GenBank/DDBJ whole genome shotgun (WGS) entry which is preliminary data.</text>
</comment>
<dbReference type="GO" id="GO:0003723">
    <property type="term" value="F:RNA binding"/>
    <property type="evidence" value="ECO:0007669"/>
    <property type="project" value="UniProtKB-UniRule"/>
</dbReference>
<dbReference type="NCBIfam" id="TIGR00253">
    <property type="entry name" value="RNA_bind_YhbY"/>
    <property type="match status" value="1"/>
</dbReference>
<dbReference type="SUPFAM" id="SSF75471">
    <property type="entry name" value="YhbY-like"/>
    <property type="match status" value="1"/>
</dbReference>
<dbReference type="Gene3D" id="3.30.110.60">
    <property type="entry name" value="YhbY-like"/>
    <property type="match status" value="1"/>
</dbReference>
<dbReference type="PANTHER" id="PTHR40065">
    <property type="entry name" value="RNA-BINDING PROTEIN YHBY"/>
    <property type="match status" value="1"/>
</dbReference>
<dbReference type="STRING" id="647171.MetfoDRAFT_1435"/>
<evidence type="ECO:0000313" key="5">
    <source>
        <dbReference type="Proteomes" id="UP000003706"/>
    </source>
</evidence>
<dbReference type="InterPro" id="IPR051925">
    <property type="entry name" value="RNA-binding_domain"/>
</dbReference>
<keyword evidence="5" id="KW-1185">Reference proteome</keyword>
<proteinExistence type="predicted"/>
<dbReference type="PROSITE" id="PS51295">
    <property type="entry name" value="CRM"/>
    <property type="match status" value="1"/>
</dbReference>
<dbReference type="PATRIC" id="fig|647171.4.peg.1399"/>
<feature type="domain" description="CRM" evidence="3">
    <location>
        <begin position="14"/>
        <end position="111"/>
    </location>
</feature>
<dbReference type="Proteomes" id="UP000003706">
    <property type="component" value="Unassembled WGS sequence"/>
</dbReference>
<evidence type="ECO:0000256" key="2">
    <source>
        <dbReference type="PROSITE-ProRule" id="PRU00626"/>
    </source>
</evidence>
<accession>H1L061</accession>
<evidence type="ECO:0000256" key="1">
    <source>
        <dbReference type="ARBA" id="ARBA00022884"/>
    </source>
</evidence>
<dbReference type="EMBL" id="AGJL01000038">
    <property type="protein sequence ID" value="EHP85195.1"/>
    <property type="molecule type" value="Genomic_DNA"/>
</dbReference>
<dbReference type="InterPro" id="IPR001890">
    <property type="entry name" value="RNA-binding_CRM"/>
</dbReference>
<dbReference type="SMART" id="SM01103">
    <property type="entry name" value="CRS1_YhbY"/>
    <property type="match status" value="1"/>
</dbReference>
<sequence length="135" mass="15785">MGDIMENNENQLSKRLTSKAKKMLRAKSHEIKPVVWIGKEGVDKVIEEVKRQLKDRGLIKVKIRKTVLIHVDKKEIAEKLAKETDSEIVSIVGHVITLFRPREGWKSYSSKKVKKEKEKEEKYITEFERLRKGKS</sequence>
<dbReference type="AlphaFoldDB" id="H1L061"/>
<organism evidence="4 5">
    <name type="scientific">Methanotorris formicicus Mc-S-70</name>
    <dbReference type="NCBI Taxonomy" id="647171"/>
    <lineage>
        <taxon>Archaea</taxon>
        <taxon>Methanobacteriati</taxon>
        <taxon>Methanobacteriota</taxon>
        <taxon>Methanomada group</taxon>
        <taxon>Methanococci</taxon>
        <taxon>Methanococcales</taxon>
        <taxon>Methanocaldococcaceae</taxon>
        <taxon>Methanotorris</taxon>
    </lineage>
</organism>
<protein>
    <recommendedName>
        <fullName evidence="3">CRM domain-containing protein</fullName>
    </recommendedName>
</protein>
<reference evidence="4 5" key="1">
    <citation type="submission" date="2011-09" db="EMBL/GenBank/DDBJ databases">
        <title>The draft genome of Methanotorris formicicus Mc-S-70.</title>
        <authorList>
            <consortium name="US DOE Joint Genome Institute (JGI-PGF)"/>
            <person name="Lucas S."/>
            <person name="Han J."/>
            <person name="Lapidus A."/>
            <person name="Cheng J.-F."/>
            <person name="Goodwin L."/>
            <person name="Pitluck S."/>
            <person name="Peters L."/>
            <person name="Land M.L."/>
            <person name="Hauser L."/>
            <person name="Sieprawska-Lupa M."/>
            <person name="Takai K."/>
            <person name="Miyazaki J."/>
            <person name="Whitman W."/>
            <person name="Woyke T.J."/>
        </authorList>
    </citation>
    <scope>NUCLEOTIDE SEQUENCE [LARGE SCALE GENOMIC DNA]</scope>
    <source>
        <strain evidence="4 5">Mc-S-70</strain>
    </source>
</reference>
<evidence type="ECO:0000259" key="3">
    <source>
        <dbReference type="PROSITE" id="PS51295"/>
    </source>
</evidence>
<gene>
    <name evidence="4" type="ORF">MetfoDRAFT_1435</name>
</gene>
<dbReference type="Pfam" id="PF01985">
    <property type="entry name" value="CRS1_YhbY"/>
    <property type="match status" value="1"/>
</dbReference>
<dbReference type="PANTHER" id="PTHR40065:SF3">
    <property type="entry name" value="RNA-BINDING PROTEIN YHBY"/>
    <property type="match status" value="1"/>
</dbReference>
<evidence type="ECO:0000313" key="4">
    <source>
        <dbReference type="EMBL" id="EHP85195.1"/>
    </source>
</evidence>
<keyword evidence="1 2" id="KW-0694">RNA-binding</keyword>
<dbReference type="InterPro" id="IPR035920">
    <property type="entry name" value="YhbY-like_sf"/>
</dbReference>